<keyword evidence="2" id="KW-1185">Reference proteome</keyword>
<evidence type="ECO:0000313" key="2">
    <source>
        <dbReference type="Proteomes" id="UP001163603"/>
    </source>
</evidence>
<accession>A0ACC0Y4L7</accession>
<comment type="caution">
    <text evidence="1">The sequence shown here is derived from an EMBL/GenBank/DDBJ whole genome shotgun (WGS) entry which is preliminary data.</text>
</comment>
<dbReference type="EMBL" id="CM047743">
    <property type="protein sequence ID" value="KAJ0030044.1"/>
    <property type="molecule type" value="Genomic_DNA"/>
</dbReference>
<sequence>MLNISIARLVHLYGKDSKTLSADAKLYSLKEYKNQTFYVSFKIGQPPVPQIALMDTGSDFIWIKCFDQSGEEVEGIIAKELFTFGSPDEDKGFSIEDVVFGCNLEYPIFADKVNGIFGLATHRSSYSLVMMEFRLGDEIMQVVGGGNSFFVGHVDGVQIRSVAEKISLNCSSLFNTIEAS</sequence>
<organism evidence="1 2">
    <name type="scientific">Pistacia integerrima</name>
    <dbReference type="NCBI Taxonomy" id="434235"/>
    <lineage>
        <taxon>Eukaryota</taxon>
        <taxon>Viridiplantae</taxon>
        <taxon>Streptophyta</taxon>
        <taxon>Embryophyta</taxon>
        <taxon>Tracheophyta</taxon>
        <taxon>Spermatophyta</taxon>
        <taxon>Magnoliopsida</taxon>
        <taxon>eudicotyledons</taxon>
        <taxon>Gunneridae</taxon>
        <taxon>Pentapetalae</taxon>
        <taxon>rosids</taxon>
        <taxon>malvids</taxon>
        <taxon>Sapindales</taxon>
        <taxon>Anacardiaceae</taxon>
        <taxon>Pistacia</taxon>
    </lineage>
</organism>
<reference evidence="2" key="1">
    <citation type="journal article" date="2023" name="G3 (Bethesda)">
        <title>Genome assembly and association tests identify interacting loci associated with vigor, precocity, and sex in interspecific pistachio rootstocks.</title>
        <authorList>
            <person name="Palmer W."/>
            <person name="Jacygrad E."/>
            <person name="Sagayaradj S."/>
            <person name="Cavanaugh K."/>
            <person name="Han R."/>
            <person name="Bertier L."/>
            <person name="Beede B."/>
            <person name="Kafkas S."/>
            <person name="Golino D."/>
            <person name="Preece J."/>
            <person name="Michelmore R."/>
        </authorList>
    </citation>
    <scope>NUCLEOTIDE SEQUENCE [LARGE SCALE GENOMIC DNA]</scope>
</reference>
<protein>
    <submittedName>
        <fullName evidence="1">Uncharacterized protein</fullName>
    </submittedName>
</protein>
<proteinExistence type="predicted"/>
<name>A0ACC0Y4L7_9ROSI</name>
<dbReference type="Proteomes" id="UP001163603">
    <property type="component" value="Chromosome 8"/>
</dbReference>
<gene>
    <name evidence="1" type="ORF">Pint_14392</name>
</gene>
<evidence type="ECO:0000313" key="1">
    <source>
        <dbReference type="EMBL" id="KAJ0030044.1"/>
    </source>
</evidence>